<dbReference type="GO" id="GO:0020037">
    <property type="term" value="F:heme binding"/>
    <property type="evidence" value="ECO:0007669"/>
    <property type="project" value="InterPro"/>
</dbReference>
<dbReference type="Proteomes" id="UP000250140">
    <property type="component" value="Unassembled WGS sequence"/>
</dbReference>
<feature type="transmembrane region" description="Helical" evidence="14">
    <location>
        <begin position="20"/>
        <end position="41"/>
    </location>
</feature>
<gene>
    <name evidence="15" type="ORF">AOQ84DRAFT_347728</name>
</gene>
<evidence type="ECO:0000256" key="13">
    <source>
        <dbReference type="RuleBase" id="RU000461"/>
    </source>
</evidence>
<proteinExistence type="inferred from homology"/>
<evidence type="ECO:0000256" key="6">
    <source>
        <dbReference type="ARBA" id="ARBA00022723"/>
    </source>
</evidence>
<organism evidence="15 16">
    <name type="scientific">Glonium stellatum</name>
    <dbReference type="NCBI Taxonomy" id="574774"/>
    <lineage>
        <taxon>Eukaryota</taxon>
        <taxon>Fungi</taxon>
        <taxon>Dikarya</taxon>
        <taxon>Ascomycota</taxon>
        <taxon>Pezizomycotina</taxon>
        <taxon>Dothideomycetes</taxon>
        <taxon>Pleosporomycetidae</taxon>
        <taxon>Gloniales</taxon>
        <taxon>Gloniaceae</taxon>
        <taxon>Glonium</taxon>
    </lineage>
</organism>
<dbReference type="PRINTS" id="PR00463">
    <property type="entry name" value="EP450I"/>
</dbReference>
<dbReference type="GO" id="GO:0005506">
    <property type="term" value="F:iron ion binding"/>
    <property type="evidence" value="ECO:0007669"/>
    <property type="project" value="InterPro"/>
</dbReference>
<dbReference type="FunFam" id="1.10.630.10:FF:000047">
    <property type="entry name" value="Cytochrome P450 monooxygenase"/>
    <property type="match status" value="1"/>
</dbReference>
<dbReference type="InterPro" id="IPR050121">
    <property type="entry name" value="Cytochrome_P450_monoxygenase"/>
</dbReference>
<keyword evidence="10 13" id="KW-0503">Monooxygenase</keyword>
<dbReference type="Pfam" id="PF00067">
    <property type="entry name" value="p450"/>
    <property type="match status" value="1"/>
</dbReference>
<reference evidence="15 16" key="1">
    <citation type="journal article" date="2016" name="Nat. Commun.">
        <title>Ectomycorrhizal ecology is imprinted in the genome of the dominant symbiotic fungus Cenococcum geophilum.</title>
        <authorList>
            <consortium name="DOE Joint Genome Institute"/>
            <person name="Peter M."/>
            <person name="Kohler A."/>
            <person name="Ohm R.A."/>
            <person name="Kuo A."/>
            <person name="Krutzmann J."/>
            <person name="Morin E."/>
            <person name="Arend M."/>
            <person name="Barry K.W."/>
            <person name="Binder M."/>
            <person name="Choi C."/>
            <person name="Clum A."/>
            <person name="Copeland A."/>
            <person name="Grisel N."/>
            <person name="Haridas S."/>
            <person name="Kipfer T."/>
            <person name="LaButti K."/>
            <person name="Lindquist E."/>
            <person name="Lipzen A."/>
            <person name="Maire R."/>
            <person name="Meier B."/>
            <person name="Mihaltcheva S."/>
            <person name="Molinier V."/>
            <person name="Murat C."/>
            <person name="Poggeler S."/>
            <person name="Quandt C.A."/>
            <person name="Sperisen C."/>
            <person name="Tritt A."/>
            <person name="Tisserant E."/>
            <person name="Crous P.W."/>
            <person name="Henrissat B."/>
            <person name="Nehls U."/>
            <person name="Egli S."/>
            <person name="Spatafora J.W."/>
            <person name="Grigoriev I.V."/>
            <person name="Martin F.M."/>
        </authorList>
    </citation>
    <scope>NUCLEOTIDE SEQUENCE [LARGE SCALE GENOMIC DNA]</scope>
    <source>
        <strain evidence="15 16">CBS 207.34</strain>
    </source>
</reference>
<keyword evidence="16" id="KW-1185">Reference proteome</keyword>
<evidence type="ECO:0000256" key="9">
    <source>
        <dbReference type="ARBA" id="ARBA00023004"/>
    </source>
</evidence>
<evidence type="ECO:0000256" key="1">
    <source>
        <dbReference type="ARBA" id="ARBA00001971"/>
    </source>
</evidence>
<feature type="binding site" description="axial binding residue" evidence="12">
    <location>
        <position position="458"/>
    </location>
    <ligand>
        <name>heme</name>
        <dbReference type="ChEBI" id="CHEBI:30413"/>
    </ligand>
    <ligandPart>
        <name>Fe</name>
        <dbReference type="ChEBI" id="CHEBI:18248"/>
    </ligandPart>
</feature>
<evidence type="ECO:0000313" key="15">
    <source>
        <dbReference type="EMBL" id="OCL03416.1"/>
    </source>
</evidence>
<evidence type="ECO:0000256" key="14">
    <source>
        <dbReference type="SAM" id="Phobius"/>
    </source>
</evidence>
<dbReference type="GO" id="GO:0016020">
    <property type="term" value="C:membrane"/>
    <property type="evidence" value="ECO:0007669"/>
    <property type="project" value="UniProtKB-SubCell"/>
</dbReference>
<accession>A0A8E2ERS1</accession>
<evidence type="ECO:0000256" key="12">
    <source>
        <dbReference type="PIRSR" id="PIRSR602401-1"/>
    </source>
</evidence>
<evidence type="ECO:0000256" key="11">
    <source>
        <dbReference type="ARBA" id="ARBA00023136"/>
    </source>
</evidence>
<protein>
    <submittedName>
        <fullName evidence="15">Cytochrome P450 monooxygenase-like protein</fullName>
    </submittedName>
</protein>
<dbReference type="GO" id="GO:0016705">
    <property type="term" value="F:oxidoreductase activity, acting on paired donors, with incorporation or reduction of molecular oxygen"/>
    <property type="evidence" value="ECO:0007669"/>
    <property type="project" value="InterPro"/>
</dbReference>
<dbReference type="InterPro" id="IPR002401">
    <property type="entry name" value="Cyt_P450_E_grp-I"/>
</dbReference>
<dbReference type="InterPro" id="IPR017972">
    <property type="entry name" value="Cyt_P450_CS"/>
</dbReference>
<evidence type="ECO:0000256" key="2">
    <source>
        <dbReference type="ARBA" id="ARBA00004167"/>
    </source>
</evidence>
<dbReference type="InterPro" id="IPR001128">
    <property type="entry name" value="Cyt_P450"/>
</dbReference>
<comment type="subcellular location">
    <subcellularLocation>
        <location evidence="2">Membrane</location>
        <topology evidence="2">Single-pass membrane protein</topology>
    </subcellularLocation>
</comment>
<keyword evidence="6 12" id="KW-0479">Metal-binding</keyword>
<keyword evidence="4 12" id="KW-0349">Heme</keyword>
<evidence type="ECO:0000256" key="3">
    <source>
        <dbReference type="ARBA" id="ARBA00010617"/>
    </source>
</evidence>
<keyword evidence="7 14" id="KW-1133">Transmembrane helix</keyword>
<comment type="similarity">
    <text evidence="3 13">Belongs to the cytochrome P450 family.</text>
</comment>
<dbReference type="CDD" id="cd11058">
    <property type="entry name" value="CYP60B-like"/>
    <property type="match status" value="1"/>
</dbReference>
<keyword evidence="11 14" id="KW-0472">Membrane</keyword>
<evidence type="ECO:0000256" key="8">
    <source>
        <dbReference type="ARBA" id="ARBA00023002"/>
    </source>
</evidence>
<dbReference type="OrthoDB" id="1470350at2759"/>
<evidence type="ECO:0000256" key="10">
    <source>
        <dbReference type="ARBA" id="ARBA00023033"/>
    </source>
</evidence>
<keyword evidence="5 14" id="KW-0812">Transmembrane</keyword>
<dbReference type="PANTHER" id="PTHR24305">
    <property type="entry name" value="CYTOCHROME P450"/>
    <property type="match status" value="1"/>
</dbReference>
<keyword evidence="8 13" id="KW-0560">Oxidoreductase</keyword>
<evidence type="ECO:0000313" key="16">
    <source>
        <dbReference type="Proteomes" id="UP000250140"/>
    </source>
</evidence>
<evidence type="ECO:0000256" key="4">
    <source>
        <dbReference type="ARBA" id="ARBA00022617"/>
    </source>
</evidence>
<dbReference type="EMBL" id="KV750740">
    <property type="protein sequence ID" value="OCL03416.1"/>
    <property type="molecule type" value="Genomic_DNA"/>
</dbReference>
<dbReference type="PROSITE" id="PS00086">
    <property type="entry name" value="CYTOCHROME_P450"/>
    <property type="match status" value="1"/>
</dbReference>
<dbReference type="InterPro" id="IPR036396">
    <property type="entry name" value="Cyt_P450_sf"/>
</dbReference>
<dbReference type="Gene3D" id="1.10.630.10">
    <property type="entry name" value="Cytochrome P450"/>
    <property type="match status" value="1"/>
</dbReference>
<evidence type="ECO:0000256" key="5">
    <source>
        <dbReference type="ARBA" id="ARBA00022692"/>
    </source>
</evidence>
<sequence length="514" mass="58662">METSVGISPLSFRLSSPQGILAVFTAFLVIISSYTIFNAIYNVYFHPLSHVPGPKLAAASWIPYARRALKGNLVPWIKRLHEQYGDVVRLSPTEVSFISGDQTWPDVYGFRTGKHKTPPYLKDRSWYSVPLNGTYSLIAADEVAHSRMRRNLSHAFSDKALKEQEVLVQGYVDLLTHRLHEKIEDAPKEPIDIVKWYNYATFDIIADLTFGEPLHCLRDRGYHPWVTLVFQAAKVTSISAIIRKYPILEKISKSLIAKEAIMKRVEFFKLSTSKVTARLEKDTARPDFMTHIIRNQESNEKRMTRAEIESNANLFLVAGSETTATMLSGTTYLLLKNPEIMKKLVEEIRGRFKSSSEITFDEVNKLDYLIAVLSEGLRYYPPVPTGFPRVVPPGGDRLSGYYVPEGTSVYVSQHAAYHSARNFAEPDSFIPERWLGDERFVDDKRASFQPFSFGPRNCLGKNLAYAEMRVIMAKVIWNFDIELVDTTADWFDQKVFALWEKAPLMVRLKPVQRA</sequence>
<dbReference type="PANTHER" id="PTHR24305:SF210">
    <property type="entry name" value="CYTOCHROME P450 MONOOXYGENASE ASQL-RELATED"/>
    <property type="match status" value="1"/>
</dbReference>
<evidence type="ECO:0000256" key="7">
    <source>
        <dbReference type="ARBA" id="ARBA00022989"/>
    </source>
</evidence>
<keyword evidence="9 12" id="KW-0408">Iron</keyword>
<dbReference type="SUPFAM" id="SSF48264">
    <property type="entry name" value="Cytochrome P450"/>
    <property type="match status" value="1"/>
</dbReference>
<dbReference type="GO" id="GO:0009403">
    <property type="term" value="P:toxin biosynthetic process"/>
    <property type="evidence" value="ECO:0007669"/>
    <property type="project" value="UniProtKB-ARBA"/>
</dbReference>
<dbReference type="PRINTS" id="PR00385">
    <property type="entry name" value="P450"/>
</dbReference>
<dbReference type="AlphaFoldDB" id="A0A8E2ERS1"/>
<dbReference type="GO" id="GO:0004497">
    <property type="term" value="F:monooxygenase activity"/>
    <property type="evidence" value="ECO:0007669"/>
    <property type="project" value="UniProtKB-KW"/>
</dbReference>
<name>A0A8E2ERS1_9PEZI</name>
<comment type="cofactor">
    <cofactor evidence="1 12">
        <name>heme</name>
        <dbReference type="ChEBI" id="CHEBI:30413"/>
    </cofactor>
</comment>